<accession>A0A7G7G5U8</accession>
<keyword evidence="1" id="KW-1133">Transmembrane helix</keyword>
<proteinExistence type="predicted"/>
<sequence length="112" mass="13086">MRNLEDIIQSRRTLLAKAETDPDIDADDLTAQRRRFENQRYREDTSHRKWLGIWTAVVVTCWLVAVLLILVFNERYIRLGDTVLTSLLATTTLNVLGLSYIVLRGHFQWPTK</sequence>
<feature type="transmembrane region" description="Helical" evidence="1">
    <location>
        <begin position="84"/>
        <end position="103"/>
    </location>
</feature>
<protein>
    <submittedName>
        <fullName evidence="2">Uncharacterized protein</fullName>
    </submittedName>
</protein>
<evidence type="ECO:0000313" key="3">
    <source>
        <dbReference type="Proteomes" id="UP000515237"/>
    </source>
</evidence>
<evidence type="ECO:0000256" key="1">
    <source>
        <dbReference type="SAM" id="Phobius"/>
    </source>
</evidence>
<name>A0A7G7G5U8_9BACT</name>
<dbReference type="EMBL" id="CP055156">
    <property type="protein sequence ID" value="QNF32532.1"/>
    <property type="molecule type" value="Genomic_DNA"/>
</dbReference>
<dbReference type="AlphaFoldDB" id="A0A7G7G5U8"/>
<dbReference type="RefSeq" id="WP_185273310.1">
    <property type="nucleotide sequence ID" value="NZ_CP055156.1"/>
</dbReference>
<dbReference type="KEGG" id="aswu:HUW51_07255"/>
<keyword evidence="1" id="KW-0812">Transmembrane</keyword>
<organism evidence="2 3">
    <name type="scientific">Adhaeribacter swui</name>
    <dbReference type="NCBI Taxonomy" id="2086471"/>
    <lineage>
        <taxon>Bacteria</taxon>
        <taxon>Pseudomonadati</taxon>
        <taxon>Bacteroidota</taxon>
        <taxon>Cytophagia</taxon>
        <taxon>Cytophagales</taxon>
        <taxon>Hymenobacteraceae</taxon>
        <taxon>Adhaeribacter</taxon>
    </lineage>
</organism>
<evidence type="ECO:0000313" key="2">
    <source>
        <dbReference type="EMBL" id="QNF32532.1"/>
    </source>
</evidence>
<keyword evidence="1" id="KW-0472">Membrane</keyword>
<dbReference type="Proteomes" id="UP000515237">
    <property type="component" value="Chromosome"/>
</dbReference>
<keyword evidence="3" id="KW-1185">Reference proteome</keyword>
<reference evidence="2 3" key="1">
    <citation type="journal article" date="2018" name="Int. J. Syst. Evol. Microbiol.">
        <title>Adhaeribacter swui sp. nov., isolated from wet mud.</title>
        <authorList>
            <person name="Kim D.U."/>
            <person name="Kim K.W."/>
            <person name="Kang M.S."/>
            <person name="Kim J.Y."/>
            <person name="Jang J.H."/>
            <person name="Kim M.K."/>
        </authorList>
    </citation>
    <scope>NUCLEOTIDE SEQUENCE [LARGE SCALE GENOMIC DNA]</scope>
    <source>
        <strain evidence="2 3">KCTC 52873</strain>
    </source>
</reference>
<gene>
    <name evidence="2" type="ORF">HUW51_07255</name>
</gene>
<feature type="transmembrane region" description="Helical" evidence="1">
    <location>
        <begin position="50"/>
        <end position="72"/>
    </location>
</feature>